<reference evidence="1" key="1">
    <citation type="submission" date="2018-10" db="EMBL/GenBank/DDBJ databases">
        <title>Effector identification in a new, highly contiguous assembly of the strawberry crown rot pathogen Phytophthora cactorum.</title>
        <authorList>
            <person name="Armitage A.D."/>
            <person name="Nellist C.F."/>
            <person name="Bates H."/>
            <person name="Vickerstaff R.J."/>
            <person name="Harrison R.J."/>
        </authorList>
    </citation>
    <scope>NUCLEOTIDE SEQUENCE</scope>
    <source>
        <strain evidence="1">15-7</strain>
        <strain evidence="2">4032</strain>
        <strain evidence="3">P415</strain>
    </source>
</reference>
<sequence>MPETWVALALGASETIRAKLKSCSVVINAEEVFIVFYPRDT</sequence>
<proteinExistence type="predicted"/>
<comment type="caution">
    <text evidence="1">The sequence shown here is derived from an EMBL/GenBank/DDBJ whole genome shotgun (WGS) entry which is preliminary data.</text>
</comment>
<evidence type="ECO:0000313" key="1">
    <source>
        <dbReference type="EMBL" id="KAG2838876.1"/>
    </source>
</evidence>
<dbReference type="EMBL" id="RCML01000071">
    <property type="protein sequence ID" value="KAG2993529.1"/>
    <property type="molecule type" value="Genomic_DNA"/>
</dbReference>
<protein>
    <submittedName>
        <fullName evidence="1">Uncharacterized protein</fullName>
    </submittedName>
</protein>
<name>A0A8T0YJ49_9STRA</name>
<evidence type="ECO:0000313" key="2">
    <source>
        <dbReference type="EMBL" id="KAG2893608.1"/>
    </source>
</evidence>
<dbReference type="Proteomes" id="UP000697107">
    <property type="component" value="Unassembled WGS sequence"/>
</dbReference>
<evidence type="ECO:0000313" key="3">
    <source>
        <dbReference type="EMBL" id="KAG2993529.1"/>
    </source>
</evidence>
<evidence type="ECO:0000313" key="4">
    <source>
        <dbReference type="Proteomes" id="UP000735874"/>
    </source>
</evidence>
<dbReference type="EMBL" id="RCMI01000952">
    <property type="protein sequence ID" value="KAG2893608.1"/>
    <property type="molecule type" value="Genomic_DNA"/>
</dbReference>
<organism evidence="1 4">
    <name type="scientific">Phytophthora cactorum</name>
    <dbReference type="NCBI Taxonomy" id="29920"/>
    <lineage>
        <taxon>Eukaryota</taxon>
        <taxon>Sar</taxon>
        <taxon>Stramenopiles</taxon>
        <taxon>Oomycota</taxon>
        <taxon>Peronosporomycetes</taxon>
        <taxon>Peronosporales</taxon>
        <taxon>Peronosporaceae</taxon>
        <taxon>Phytophthora</taxon>
    </lineage>
</organism>
<gene>
    <name evidence="1" type="ORF">PC113_g19579</name>
    <name evidence="2" type="ORF">PC115_g18427</name>
    <name evidence="3" type="ORF">PC118_g3955</name>
</gene>
<dbReference type="AlphaFoldDB" id="A0A8T0YJ49"/>
<dbReference type="Proteomes" id="UP000774804">
    <property type="component" value="Unassembled WGS sequence"/>
</dbReference>
<accession>A0A8T0YJ49</accession>
<dbReference type="Proteomes" id="UP000735874">
    <property type="component" value="Unassembled WGS sequence"/>
</dbReference>
<dbReference type="EMBL" id="RCMG01001020">
    <property type="protein sequence ID" value="KAG2838876.1"/>
    <property type="molecule type" value="Genomic_DNA"/>
</dbReference>